<dbReference type="ExpressionAtlas" id="A0A077S891">
    <property type="expression patterns" value="baseline"/>
</dbReference>
<feature type="domain" description="KIB1-4 beta-propeller" evidence="2">
    <location>
        <begin position="91"/>
        <end position="324"/>
    </location>
</feature>
<proteinExistence type="predicted"/>
<sequence>MKEEEGGCSSQKRRAGWESLQPDLVHLVADCVLSTGGVDEYMSMRAVCPTWRSAVAKPSPHAAVADLRFRPRQWVLLNGADDDQGRPLFLHVTTGRFRRLRLSLLHDYILVGASDGLLVLGDRERPHAARLLNPLTGDMLPFAAPIPPGSRVATTIALAGSEPTIIFSFPQILCKYVLLGGNNAVVYSADPMGQLCAVKIHDAALKEEESFCLRSMVTCAGNVYVLSLTGMLYKIVWTGGLWYAERILEIEMHYTGALVESAGKLLVVRVDLGITEFFSVDVERKVLEPLESIGSCALFLSFGRCMLVDADKVPSIKGNCTYGSFGGNKFYNMYTRYDLSDAKKENITGPQVPGYLSCLIADSDIIREGPLSLAQVAKHRRAQDDQAPDPSVPLINQDPNPPRDPAQDSCPSDPTNQEATNHCGRGVITFSEA</sequence>
<dbReference type="HOGENOM" id="CLU_040241_3_0_1"/>
<dbReference type="Pfam" id="PF03478">
    <property type="entry name" value="Beta-prop_KIB1-4"/>
    <property type="match status" value="1"/>
</dbReference>
<feature type="region of interest" description="Disordered" evidence="1">
    <location>
        <begin position="377"/>
        <end position="433"/>
    </location>
</feature>
<gene>
    <name evidence="3" type="ORF">TRAES_3BF036000160CFD_c1</name>
</gene>
<dbReference type="AlphaFoldDB" id="A0A077S891"/>
<evidence type="ECO:0000256" key="1">
    <source>
        <dbReference type="SAM" id="MobiDB-lite"/>
    </source>
</evidence>
<dbReference type="InterPro" id="IPR005174">
    <property type="entry name" value="KIB1-4_b-propeller"/>
</dbReference>
<evidence type="ECO:0000313" key="3">
    <source>
        <dbReference type="EMBL" id="CDM86681.1"/>
    </source>
</evidence>
<dbReference type="EMBL" id="HG670306">
    <property type="protein sequence ID" value="CDM86681.1"/>
    <property type="molecule type" value="Genomic_DNA"/>
</dbReference>
<protein>
    <recommendedName>
        <fullName evidence="2">KIB1-4 beta-propeller domain-containing protein</fullName>
    </recommendedName>
</protein>
<dbReference type="PANTHER" id="PTHR33165">
    <property type="entry name" value="F-BOX DOMAIN CONTAINING PROTEIN-LIKE-RELATED"/>
    <property type="match status" value="1"/>
</dbReference>
<organism evidence="3">
    <name type="scientific">Triticum aestivum</name>
    <name type="common">Wheat</name>
    <dbReference type="NCBI Taxonomy" id="4565"/>
    <lineage>
        <taxon>Eukaryota</taxon>
        <taxon>Viridiplantae</taxon>
        <taxon>Streptophyta</taxon>
        <taxon>Embryophyta</taxon>
        <taxon>Tracheophyta</taxon>
        <taxon>Spermatophyta</taxon>
        <taxon>Magnoliopsida</taxon>
        <taxon>Liliopsida</taxon>
        <taxon>Poales</taxon>
        <taxon>Poaceae</taxon>
        <taxon>BOP clade</taxon>
        <taxon>Pooideae</taxon>
        <taxon>Triticodae</taxon>
        <taxon>Triticeae</taxon>
        <taxon>Triticinae</taxon>
        <taxon>Triticum</taxon>
    </lineage>
</organism>
<evidence type="ECO:0000259" key="2">
    <source>
        <dbReference type="Pfam" id="PF03478"/>
    </source>
</evidence>
<feature type="compositionally biased region" description="Polar residues" evidence="1">
    <location>
        <begin position="409"/>
        <end position="420"/>
    </location>
</feature>
<name>A0A077S891_WHEAT</name>
<accession>A0A077S891</accession>
<dbReference type="PANTHER" id="PTHR33165:SF35">
    <property type="entry name" value="DUF295 DOMAIN-CONTAINING PROTEIN"/>
    <property type="match status" value="1"/>
</dbReference>
<reference evidence="3" key="1">
    <citation type="journal article" date="2014" name="Science">
        <title>Structural and functional partitioning of bread wheat chromosome 3B.</title>
        <authorList>
            <person name="Choulet F."/>
            <person name="Alberti A."/>
            <person name="Theil S."/>
            <person name="Glover N."/>
            <person name="Barbe V."/>
            <person name="Daron J."/>
            <person name="Pingault L."/>
            <person name="Sourdille P."/>
            <person name="Couloux A."/>
            <person name="Paux E."/>
            <person name="Leroy P."/>
            <person name="Mangenot S."/>
            <person name="Guilhot N."/>
            <person name="Le Gouis J."/>
            <person name="Balfourier F."/>
            <person name="Alaux M."/>
            <person name="Jamilloux V."/>
            <person name="Poulain J."/>
            <person name="Durand C."/>
            <person name="Bellec A."/>
            <person name="Gaspin C."/>
            <person name="Safar J."/>
            <person name="Dolezel J."/>
            <person name="Rogers J."/>
            <person name="Vandepoele K."/>
            <person name="Aury J.M."/>
            <person name="Mayer K."/>
            <person name="Berges H."/>
            <person name="Quesneville H."/>
            <person name="Wincker P."/>
            <person name="Feuillet C."/>
        </authorList>
    </citation>
    <scope>NUCLEOTIDE SEQUENCE</scope>
</reference>